<dbReference type="Proteomes" id="UP000299102">
    <property type="component" value="Unassembled WGS sequence"/>
</dbReference>
<protein>
    <submittedName>
        <fullName evidence="2">Uncharacterized protein</fullName>
    </submittedName>
</protein>
<keyword evidence="3" id="KW-1185">Reference proteome</keyword>
<evidence type="ECO:0000313" key="2">
    <source>
        <dbReference type="EMBL" id="GBP22155.1"/>
    </source>
</evidence>
<accession>A0A4C1U704</accession>
<sequence>MSSSRVREIRANQDSAWTGDESAKELFYVWQKKTKRVKQTAVEEEPNLETNLQTMQENIHDLEEKVTSHENEEENYQTPEQMKEDFIGNVDHLNTGTPSQPETSVINITKHIEQESPTRKHLQPISPAFASAIVWPSESPIKGNQKRLKEIRLPDAVNSSEWMQY</sequence>
<feature type="coiled-coil region" evidence="1">
    <location>
        <begin position="45"/>
        <end position="72"/>
    </location>
</feature>
<evidence type="ECO:0000256" key="1">
    <source>
        <dbReference type="SAM" id="Coils"/>
    </source>
</evidence>
<comment type="caution">
    <text evidence="2">The sequence shown here is derived from an EMBL/GenBank/DDBJ whole genome shotgun (WGS) entry which is preliminary data.</text>
</comment>
<dbReference type="OrthoDB" id="71166at2759"/>
<name>A0A4C1U704_EUMVA</name>
<dbReference type="EMBL" id="BGZK01000137">
    <property type="protein sequence ID" value="GBP22155.1"/>
    <property type="molecule type" value="Genomic_DNA"/>
</dbReference>
<evidence type="ECO:0000313" key="3">
    <source>
        <dbReference type="Proteomes" id="UP000299102"/>
    </source>
</evidence>
<dbReference type="AlphaFoldDB" id="A0A4C1U704"/>
<proteinExistence type="predicted"/>
<gene>
    <name evidence="2" type="ORF">EVAR_10664_1</name>
</gene>
<keyword evidence="1" id="KW-0175">Coiled coil</keyword>
<organism evidence="2 3">
    <name type="scientific">Eumeta variegata</name>
    <name type="common">Bagworm moth</name>
    <name type="synonym">Eumeta japonica</name>
    <dbReference type="NCBI Taxonomy" id="151549"/>
    <lineage>
        <taxon>Eukaryota</taxon>
        <taxon>Metazoa</taxon>
        <taxon>Ecdysozoa</taxon>
        <taxon>Arthropoda</taxon>
        <taxon>Hexapoda</taxon>
        <taxon>Insecta</taxon>
        <taxon>Pterygota</taxon>
        <taxon>Neoptera</taxon>
        <taxon>Endopterygota</taxon>
        <taxon>Lepidoptera</taxon>
        <taxon>Glossata</taxon>
        <taxon>Ditrysia</taxon>
        <taxon>Tineoidea</taxon>
        <taxon>Psychidae</taxon>
        <taxon>Oiketicinae</taxon>
        <taxon>Eumeta</taxon>
    </lineage>
</organism>
<reference evidence="2 3" key="1">
    <citation type="journal article" date="2019" name="Commun. Biol.">
        <title>The bagworm genome reveals a unique fibroin gene that provides high tensile strength.</title>
        <authorList>
            <person name="Kono N."/>
            <person name="Nakamura H."/>
            <person name="Ohtoshi R."/>
            <person name="Tomita M."/>
            <person name="Numata K."/>
            <person name="Arakawa K."/>
        </authorList>
    </citation>
    <scope>NUCLEOTIDE SEQUENCE [LARGE SCALE GENOMIC DNA]</scope>
</reference>